<evidence type="ECO:0000313" key="1">
    <source>
        <dbReference type="EMBL" id="EAN7518179.1"/>
    </source>
</evidence>
<organism evidence="1">
    <name type="scientific">Salmonella enterica</name>
    <name type="common">Salmonella choleraesuis</name>
    <dbReference type="NCBI Taxonomy" id="28901"/>
    <lineage>
        <taxon>Bacteria</taxon>
        <taxon>Pseudomonadati</taxon>
        <taxon>Pseudomonadota</taxon>
        <taxon>Gammaproteobacteria</taxon>
        <taxon>Enterobacterales</taxon>
        <taxon>Enterobacteriaceae</taxon>
        <taxon>Salmonella</taxon>
    </lineage>
</organism>
<reference evidence="1" key="1">
    <citation type="submission" date="2018-12" db="EMBL/GenBank/DDBJ databases">
        <authorList>
            <consortium name="PulseNet: The National Subtyping Network for Foodborne Disease Surveillance"/>
            <person name="Tarr C.L."/>
            <person name="Trees E."/>
            <person name="Katz L.S."/>
            <person name="Carleton-Romer H.A."/>
            <person name="Stroika S."/>
            <person name="Kucerova Z."/>
            <person name="Roache K.F."/>
            <person name="Sabol A.L."/>
            <person name="Besser J."/>
            <person name="Gerner-Smidt P."/>
        </authorList>
    </citation>
    <scope>NUCLEOTIDE SEQUENCE</scope>
    <source>
        <strain evidence="1">PNUSAS064340</strain>
    </source>
</reference>
<protein>
    <submittedName>
        <fullName evidence="1">Transcriptional regulator</fullName>
    </submittedName>
</protein>
<dbReference type="EMBL" id="AACZBH010000091">
    <property type="protein sequence ID" value="EAN7518179.1"/>
    <property type="molecule type" value="Genomic_DNA"/>
</dbReference>
<sequence length="260" mass="29933">MTEHNRMPVRQVIVHGDCWPVTTAVAHLVRVLLPGSDCESTYRLPALLQQLRRKPEAILILCLRPREHLFLFYALRRTLPEHPVMVISDELLFSDRVVLKLYGGVPALAEQALEEILIRVRRGEQWSGGARLRVTGELDAFLLSPAPVTGFMEVPPIFNSPKRLMNCMDHLLYREMLACGVSPAQLRLLQEVYRGRGKLSSLCGKLNAREKQIWQDKYRLLVKLGMRNRLRELLSGTRFSEDMQRSPFMVPEKDELLPVW</sequence>
<name>A0A5T3RKR3_SALER</name>
<proteinExistence type="predicted"/>
<dbReference type="AlphaFoldDB" id="A0A5T3RKR3"/>
<gene>
    <name evidence="1" type="ORF">EKX87_23345</name>
</gene>
<accession>A0A5T3RKR3</accession>
<comment type="caution">
    <text evidence="1">The sequence shown here is derived from an EMBL/GenBank/DDBJ whole genome shotgun (WGS) entry which is preliminary data.</text>
</comment>